<keyword evidence="2" id="KW-1185">Reference proteome</keyword>
<dbReference type="STRING" id="767817.Desgi_4511"/>
<protein>
    <submittedName>
        <fullName evidence="1">Uncharacterized protein</fullName>
    </submittedName>
</protein>
<dbReference type="HOGENOM" id="CLU_2751790_0_0_9"/>
<evidence type="ECO:0000313" key="1">
    <source>
        <dbReference type="EMBL" id="AGL03739.1"/>
    </source>
</evidence>
<dbReference type="EMBL" id="CP003273">
    <property type="protein sequence ID" value="AGL03739.1"/>
    <property type="molecule type" value="Genomic_DNA"/>
</dbReference>
<evidence type="ECO:0000313" key="2">
    <source>
        <dbReference type="Proteomes" id="UP000013520"/>
    </source>
</evidence>
<sequence>MDKFFSQRHCDRCGGDLKGGRTMSMFNQDCICLDCKAKEKQDRDYEKAVQADIDEIKKGNYNFPGIRK</sequence>
<name>R4KM26_9FIRM</name>
<accession>R4KM26</accession>
<reference evidence="1 2" key="1">
    <citation type="submission" date="2012-01" db="EMBL/GenBank/DDBJ databases">
        <title>Complete sequence of Desulfotomaculum gibsoniae DSM 7213.</title>
        <authorList>
            <consortium name="US DOE Joint Genome Institute"/>
            <person name="Lucas S."/>
            <person name="Han J."/>
            <person name="Lapidus A."/>
            <person name="Cheng J.-F."/>
            <person name="Goodwin L."/>
            <person name="Pitluck S."/>
            <person name="Peters L."/>
            <person name="Ovchinnikova G."/>
            <person name="Teshima H."/>
            <person name="Detter J.C."/>
            <person name="Han C."/>
            <person name="Tapia R."/>
            <person name="Land M."/>
            <person name="Hauser L."/>
            <person name="Kyrpides N."/>
            <person name="Ivanova N."/>
            <person name="Pagani I."/>
            <person name="Parshina S."/>
            <person name="Plugge C."/>
            <person name="Muyzer G."/>
            <person name="Kuever J."/>
            <person name="Ivanova A."/>
            <person name="Nazina T."/>
            <person name="Klenk H.-P."/>
            <person name="Brambilla E."/>
            <person name="Spring S."/>
            <person name="Stams A.F."/>
            <person name="Woyke T."/>
        </authorList>
    </citation>
    <scope>NUCLEOTIDE SEQUENCE [LARGE SCALE GENOMIC DNA]</scope>
    <source>
        <strain evidence="1 2">DSM 7213</strain>
    </source>
</reference>
<dbReference type="AlphaFoldDB" id="R4KM26"/>
<dbReference type="Proteomes" id="UP000013520">
    <property type="component" value="Chromosome"/>
</dbReference>
<proteinExistence type="predicted"/>
<organism evidence="1 2">
    <name type="scientific">Desulfoscipio gibsoniae DSM 7213</name>
    <dbReference type="NCBI Taxonomy" id="767817"/>
    <lineage>
        <taxon>Bacteria</taxon>
        <taxon>Bacillati</taxon>
        <taxon>Bacillota</taxon>
        <taxon>Clostridia</taxon>
        <taxon>Eubacteriales</taxon>
        <taxon>Desulfallaceae</taxon>
        <taxon>Desulfoscipio</taxon>
    </lineage>
</organism>
<dbReference type="KEGG" id="dgi:Desgi_4511"/>
<dbReference type="RefSeq" id="WP_006524202.1">
    <property type="nucleotide sequence ID" value="NC_021184.1"/>
</dbReference>
<gene>
    <name evidence="1" type="ORF">Desgi_4511</name>
</gene>
<dbReference type="eggNOG" id="ENOG5032Z82">
    <property type="taxonomic scope" value="Bacteria"/>
</dbReference>